<proteinExistence type="predicted"/>
<evidence type="ECO:0000313" key="5">
    <source>
        <dbReference type="EMBL" id="RZU51851.1"/>
    </source>
</evidence>
<accession>A0A4Q7ZMJ6</accession>
<keyword evidence="1 4" id="KW-0479">Metal-binding</keyword>
<dbReference type="Pfam" id="PF00459">
    <property type="entry name" value="Inositol_P"/>
    <property type="match status" value="1"/>
</dbReference>
<evidence type="ECO:0000256" key="4">
    <source>
        <dbReference type="PIRSR" id="PIRSR600760-2"/>
    </source>
</evidence>
<keyword evidence="3 4" id="KW-0460">Magnesium</keyword>
<dbReference type="GO" id="GO:0008934">
    <property type="term" value="F:inositol monophosphate 1-phosphatase activity"/>
    <property type="evidence" value="ECO:0007669"/>
    <property type="project" value="TreeGrafter"/>
</dbReference>
<sequence length="267" mass="27917">MVEEVAALVREVARTVVLPRFRRLAAADVREKAPGDVVTVADAEAERALTAGLTGLLPGSVVVGEEAVAADPGVLDRLGDDGAVWVVDPVDGTANFASGRTPFAVMVALLRGGETAAGWILDVPGDSMVVAERGAGAFRDGVRITARTDVPPAGTLTGSVPSRYFPEDLRRRVDAHGPQLGTVTSGKHCAGYEYPAVATDAQQFALFWKVMPWDHLPGALIVREAGGAVRHFDGAEYRPGSTGPGLIVAANPGIWDQVHDTLLPAGR</sequence>
<name>A0A4Q7ZMJ6_9ACTN</name>
<dbReference type="InterPro" id="IPR000760">
    <property type="entry name" value="Inositol_monophosphatase-like"/>
</dbReference>
<organism evidence="5 6">
    <name type="scientific">Krasilnikovia cinnamomea</name>
    <dbReference type="NCBI Taxonomy" id="349313"/>
    <lineage>
        <taxon>Bacteria</taxon>
        <taxon>Bacillati</taxon>
        <taxon>Actinomycetota</taxon>
        <taxon>Actinomycetes</taxon>
        <taxon>Micromonosporales</taxon>
        <taxon>Micromonosporaceae</taxon>
        <taxon>Krasilnikovia</taxon>
    </lineage>
</organism>
<dbReference type="PROSITE" id="PS00629">
    <property type="entry name" value="IMP_1"/>
    <property type="match status" value="1"/>
</dbReference>
<feature type="binding site" evidence="4">
    <location>
        <position position="91"/>
    </location>
    <ligand>
        <name>Mg(2+)</name>
        <dbReference type="ChEBI" id="CHEBI:18420"/>
        <label>1</label>
        <note>catalytic</note>
    </ligand>
</feature>
<dbReference type="OrthoDB" id="9772456at2"/>
<evidence type="ECO:0000256" key="1">
    <source>
        <dbReference type="ARBA" id="ARBA00022723"/>
    </source>
</evidence>
<dbReference type="Gene3D" id="3.40.190.80">
    <property type="match status" value="1"/>
</dbReference>
<dbReference type="GO" id="GO:0007165">
    <property type="term" value="P:signal transduction"/>
    <property type="evidence" value="ECO:0007669"/>
    <property type="project" value="TreeGrafter"/>
</dbReference>
<feature type="binding site" evidence="4">
    <location>
        <position position="88"/>
    </location>
    <ligand>
        <name>Mg(2+)</name>
        <dbReference type="ChEBI" id="CHEBI:18420"/>
        <label>1</label>
        <note>catalytic</note>
    </ligand>
</feature>
<dbReference type="Proteomes" id="UP000292564">
    <property type="component" value="Unassembled WGS sequence"/>
</dbReference>
<comment type="caution">
    <text evidence="5">The sequence shown here is derived from an EMBL/GenBank/DDBJ whole genome shotgun (WGS) entry which is preliminary data.</text>
</comment>
<dbReference type="SUPFAM" id="SSF56655">
    <property type="entry name" value="Carbohydrate phosphatase"/>
    <property type="match status" value="1"/>
</dbReference>
<feature type="binding site" evidence="4">
    <location>
        <position position="65"/>
    </location>
    <ligand>
        <name>Mg(2+)</name>
        <dbReference type="ChEBI" id="CHEBI:18420"/>
        <label>1</label>
        <note>catalytic</note>
    </ligand>
</feature>
<dbReference type="PRINTS" id="PR00377">
    <property type="entry name" value="IMPHPHTASES"/>
</dbReference>
<evidence type="ECO:0000313" key="6">
    <source>
        <dbReference type="Proteomes" id="UP000292564"/>
    </source>
</evidence>
<keyword evidence="2" id="KW-0378">Hydrolase</keyword>
<dbReference type="PANTHER" id="PTHR20854:SF4">
    <property type="entry name" value="INOSITOL-1-MONOPHOSPHATASE-RELATED"/>
    <property type="match status" value="1"/>
</dbReference>
<protein>
    <submittedName>
        <fullName evidence="5">Fructose-1,6-bisphosphatase/inositol monophosphatase family enzyme</fullName>
    </submittedName>
</protein>
<dbReference type="Gene3D" id="3.30.540.10">
    <property type="entry name" value="Fructose-1,6-Bisphosphatase, subunit A, domain 1"/>
    <property type="match status" value="1"/>
</dbReference>
<feature type="binding site" evidence="4">
    <location>
        <position position="214"/>
    </location>
    <ligand>
        <name>Mg(2+)</name>
        <dbReference type="ChEBI" id="CHEBI:18420"/>
        <label>1</label>
        <note>catalytic</note>
    </ligand>
</feature>
<comment type="cofactor">
    <cofactor evidence="4">
        <name>Mg(2+)</name>
        <dbReference type="ChEBI" id="CHEBI:18420"/>
    </cofactor>
</comment>
<reference evidence="5 6" key="1">
    <citation type="submission" date="2019-02" db="EMBL/GenBank/DDBJ databases">
        <title>Sequencing the genomes of 1000 actinobacteria strains.</title>
        <authorList>
            <person name="Klenk H.-P."/>
        </authorList>
    </citation>
    <scope>NUCLEOTIDE SEQUENCE [LARGE SCALE GENOMIC DNA]</scope>
    <source>
        <strain evidence="5 6">DSM 45162</strain>
    </source>
</reference>
<dbReference type="AlphaFoldDB" id="A0A4Q7ZMJ6"/>
<dbReference type="RefSeq" id="WP_130510556.1">
    <property type="nucleotide sequence ID" value="NZ_SHKY01000001.1"/>
</dbReference>
<dbReference type="GO" id="GO:0006020">
    <property type="term" value="P:inositol metabolic process"/>
    <property type="evidence" value="ECO:0007669"/>
    <property type="project" value="TreeGrafter"/>
</dbReference>
<keyword evidence="6" id="KW-1185">Reference proteome</keyword>
<dbReference type="PANTHER" id="PTHR20854">
    <property type="entry name" value="INOSITOL MONOPHOSPHATASE"/>
    <property type="match status" value="1"/>
</dbReference>
<dbReference type="GO" id="GO:0046872">
    <property type="term" value="F:metal ion binding"/>
    <property type="evidence" value="ECO:0007669"/>
    <property type="project" value="UniProtKB-KW"/>
</dbReference>
<dbReference type="EMBL" id="SHKY01000001">
    <property type="protein sequence ID" value="RZU51851.1"/>
    <property type="molecule type" value="Genomic_DNA"/>
</dbReference>
<gene>
    <name evidence="5" type="ORF">EV385_3687</name>
</gene>
<evidence type="ECO:0000256" key="2">
    <source>
        <dbReference type="ARBA" id="ARBA00022801"/>
    </source>
</evidence>
<evidence type="ECO:0000256" key="3">
    <source>
        <dbReference type="ARBA" id="ARBA00022842"/>
    </source>
</evidence>
<dbReference type="InterPro" id="IPR020583">
    <property type="entry name" value="Inositol_monoP_metal-BS"/>
</dbReference>